<keyword evidence="1" id="KW-0472">Membrane</keyword>
<evidence type="ECO:0000313" key="2">
    <source>
        <dbReference type="EMBL" id="CDS15897.1"/>
    </source>
</evidence>
<protein>
    <submittedName>
        <fullName evidence="2 4">Uncharacterized protein</fullName>
    </submittedName>
</protein>
<keyword evidence="1" id="KW-1133">Transmembrane helix</keyword>
<reference evidence="4" key="3">
    <citation type="submission" date="2020-10" db="UniProtKB">
        <authorList>
            <consortium name="WormBaseParasite"/>
        </authorList>
    </citation>
    <scope>IDENTIFICATION</scope>
</reference>
<dbReference type="EMBL" id="LK028576">
    <property type="protein sequence ID" value="CDS15897.1"/>
    <property type="molecule type" value="Genomic_DNA"/>
</dbReference>
<dbReference type="AlphaFoldDB" id="A0A068WE51"/>
<dbReference type="OrthoDB" id="6272003at2759"/>
<evidence type="ECO:0000256" key="1">
    <source>
        <dbReference type="SAM" id="Phobius"/>
    </source>
</evidence>
<gene>
    <name evidence="4" type="primary">EGR_01361</name>
    <name evidence="2" type="ORF">EgrG_000830200</name>
</gene>
<organism evidence="2">
    <name type="scientific">Echinococcus granulosus</name>
    <name type="common">Hydatid tapeworm</name>
    <dbReference type="NCBI Taxonomy" id="6210"/>
    <lineage>
        <taxon>Eukaryota</taxon>
        <taxon>Metazoa</taxon>
        <taxon>Spiralia</taxon>
        <taxon>Lophotrochozoa</taxon>
        <taxon>Platyhelminthes</taxon>
        <taxon>Cestoda</taxon>
        <taxon>Eucestoda</taxon>
        <taxon>Cyclophyllidea</taxon>
        <taxon>Taeniidae</taxon>
        <taxon>Echinococcus</taxon>
        <taxon>Echinococcus granulosus group</taxon>
    </lineage>
</organism>
<keyword evidence="1" id="KW-0812">Transmembrane</keyword>
<dbReference type="WBParaSite" id="EgrG_000830200">
    <property type="protein sequence ID" value="EgrG_000830200"/>
    <property type="gene ID" value="EgrG_000830200"/>
</dbReference>
<sequence>MPLTYWTSTPFLLKGLYHGSFQQSLLYQILFFFSLAVSLPCDPSTLPRGVRISQNGPVLKLTCDSGLQPLEMAHFTSSAGLLLPIPSKRKFARYVCVNGASYQRINSQGIERSFFFCTDGQSNLCDPLENSAEHGHLQVEGTVAIWRSVTGSQRSVLYCAHGVWHRLGGGPLPYGVTVKSQQKEKFLSTPGTTASTTAGASNGEIITTISATVPFPSSHPTTTPVNSIVELLHLPSRLLPPPSSPPAHVSCTTPKSHLRLSEESSLDPKSAGQLHIPTANIILFAESVSLALHDRFHRCARMALYCMIFIATGALIASLLVLMLVCRRARLTANVVQVQERLKNTIASV</sequence>
<reference evidence="2 3" key="1">
    <citation type="journal article" date="2013" name="Nature">
        <title>The genomes of four tapeworm species reveal adaptations to parasitism.</title>
        <authorList>
            <person name="Tsai I.J."/>
            <person name="Zarowiecki M."/>
            <person name="Holroyd N."/>
            <person name="Garciarrubio A."/>
            <person name="Sanchez-Flores A."/>
            <person name="Brooks K.L."/>
            <person name="Tracey A."/>
            <person name="Bobes R.J."/>
            <person name="Fragoso G."/>
            <person name="Sciutto E."/>
            <person name="Aslett M."/>
            <person name="Beasley H."/>
            <person name="Bennett H.M."/>
            <person name="Cai J."/>
            <person name="Camicia F."/>
            <person name="Clark R."/>
            <person name="Cucher M."/>
            <person name="De Silva N."/>
            <person name="Day T.A."/>
            <person name="Deplazes P."/>
            <person name="Estrada K."/>
            <person name="Fernandez C."/>
            <person name="Holland P.W."/>
            <person name="Hou J."/>
            <person name="Hu S."/>
            <person name="Huckvale T."/>
            <person name="Hung S.S."/>
            <person name="Kamenetzky L."/>
            <person name="Keane J.A."/>
            <person name="Kiss F."/>
            <person name="Koziol U."/>
            <person name="Lambert O."/>
            <person name="Liu K."/>
            <person name="Luo X."/>
            <person name="Luo Y."/>
            <person name="Macchiaroli N."/>
            <person name="Nichol S."/>
            <person name="Paps J."/>
            <person name="Parkinson J."/>
            <person name="Pouchkina-Stantcheva N."/>
            <person name="Riddiford N."/>
            <person name="Rosenzvit M."/>
            <person name="Salinas G."/>
            <person name="Wasmuth J.D."/>
            <person name="Zamanian M."/>
            <person name="Zheng Y."/>
            <person name="Cai X."/>
            <person name="Soberon X."/>
            <person name="Olson P.D."/>
            <person name="Laclette J.P."/>
            <person name="Brehm K."/>
            <person name="Berriman M."/>
            <person name="Garciarrubio A."/>
            <person name="Bobes R.J."/>
            <person name="Fragoso G."/>
            <person name="Sanchez-Flores A."/>
            <person name="Estrada K."/>
            <person name="Cevallos M.A."/>
            <person name="Morett E."/>
            <person name="Gonzalez V."/>
            <person name="Portillo T."/>
            <person name="Ochoa-Leyva A."/>
            <person name="Jose M.V."/>
            <person name="Sciutto E."/>
            <person name="Landa A."/>
            <person name="Jimenez L."/>
            <person name="Valdes V."/>
            <person name="Carrero J.C."/>
            <person name="Larralde C."/>
            <person name="Morales-Montor J."/>
            <person name="Limon-Lason J."/>
            <person name="Soberon X."/>
            <person name="Laclette J.P."/>
        </authorList>
    </citation>
    <scope>NUCLEOTIDE SEQUENCE [LARGE SCALE GENOMIC DNA]</scope>
</reference>
<evidence type="ECO:0000313" key="3">
    <source>
        <dbReference type="Proteomes" id="UP000492820"/>
    </source>
</evidence>
<name>A0A068WE51_ECHGR</name>
<reference evidence="2" key="2">
    <citation type="submission" date="2014-06" db="EMBL/GenBank/DDBJ databases">
        <authorList>
            <person name="Aslett M."/>
        </authorList>
    </citation>
    <scope>NUCLEOTIDE SEQUENCE</scope>
</reference>
<dbReference type="Proteomes" id="UP000492820">
    <property type="component" value="Unassembled WGS sequence"/>
</dbReference>
<feature type="transmembrane region" description="Helical" evidence="1">
    <location>
        <begin position="302"/>
        <end position="325"/>
    </location>
</feature>
<proteinExistence type="predicted"/>
<evidence type="ECO:0000313" key="4">
    <source>
        <dbReference type="WBParaSite" id="EgrG_000830200"/>
    </source>
</evidence>
<accession>A0A068WE51</accession>